<dbReference type="FunFam" id="3.40.50.300:FF:002218">
    <property type="entry name" value="tRNA(Met) cytidine acetyltransferase TmcA"/>
    <property type="match status" value="1"/>
</dbReference>
<evidence type="ECO:0000256" key="5">
    <source>
        <dbReference type="ARBA" id="ARBA00022741"/>
    </source>
</evidence>
<dbReference type="Pfam" id="PF13718">
    <property type="entry name" value="GNAT_acetyltr_2"/>
    <property type="match status" value="1"/>
</dbReference>
<dbReference type="Pfam" id="PF05127">
    <property type="entry name" value="NAT10_TcmA_helicase"/>
    <property type="match status" value="1"/>
</dbReference>
<keyword evidence="4 10" id="KW-0819">tRNA processing</keyword>
<dbReference type="InterPro" id="IPR000182">
    <property type="entry name" value="GNAT_dom"/>
</dbReference>
<organism evidence="16">
    <name type="scientific">Compsopogon caeruleus</name>
    <dbReference type="NCBI Taxonomy" id="31354"/>
    <lineage>
        <taxon>Eukaryota</taxon>
        <taxon>Rhodophyta</taxon>
        <taxon>Compsopogonophyceae</taxon>
        <taxon>Compsopogonales</taxon>
        <taxon>Compsopogonaceae</taxon>
        <taxon>Compsopogon</taxon>
    </lineage>
</organism>
<evidence type="ECO:0000256" key="8">
    <source>
        <dbReference type="ARBA" id="ARBA00023315"/>
    </source>
</evidence>
<dbReference type="InterPro" id="IPR013562">
    <property type="entry name" value="TmcA/NAT10_N"/>
</dbReference>
<evidence type="ECO:0000256" key="9">
    <source>
        <dbReference type="ARBA" id="ARBA00068357"/>
    </source>
</evidence>
<dbReference type="InterPro" id="IPR032672">
    <property type="entry name" value="TmcA/NAT10/Kre33"/>
</dbReference>
<name>A0A7S1T7J2_9RHOD</name>
<dbReference type="GO" id="GO:0005524">
    <property type="term" value="F:ATP binding"/>
    <property type="evidence" value="ECO:0007669"/>
    <property type="project" value="UniProtKB-UniRule"/>
</dbReference>
<dbReference type="InterPro" id="IPR033688">
    <property type="entry name" value="NAT10"/>
</dbReference>
<evidence type="ECO:0000256" key="10">
    <source>
        <dbReference type="HAMAP-Rule" id="MF_03211"/>
    </source>
</evidence>
<evidence type="ECO:0000256" key="11">
    <source>
        <dbReference type="SAM" id="MobiDB-lite"/>
    </source>
</evidence>
<feature type="binding site" evidence="10">
    <location>
        <begin position="633"/>
        <end position="639"/>
    </location>
    <ligand>
        <name>acetyl-CoA</name>
        <dbReference type="ChEBI" id="CHEBI:57288"/>
    </ligand>
</feature>
<evidence type="ECO:0000259" key="14">
    <source>
        <dbReference type="Pfam" id="PF13718"/>
    </source>
</evidence>
<keyword evidence="2 10" id="KW-0698">rRNA processing</keyword>
<dbReference type="InterPro" id="IPR027417">
    <property type="entry name" value="P-loop_NTPase"/>
</dbReference>
<dbReference type="InterPro" id="IPR027992">
    <property type="entry name" value="tRNA_bind_dom"/>
</dbReference>
<comment type="caution">
    <text evidence="10">Lacks conserved residue(s) required for the propagation of feature annotation.</text>
</comment>
<comment type="similarity">
    <text evidence="10">Belongs to the RNA cytidine acetyltransferase family. NAT10 subfamily.</text>
</comment>
<evidence type="ECO:0000259" key="15">
    <source>
        <dbReference type="Pfam" id="PF13725"/>
    </source>
</evidence>
<reference evidence="16" key="1">
    <citation type="submission" date="2021-01" db="EMBL/GenBank/DDBJ databases">
        <authorList>
            <person name="Corre E."/>
            <person name="Pelletier E."/>
            <person name="Niang G."/>
            <person name="Scheremetjew M."/>
            <person name="Finn R."/>
            <person name="Kale V."/>
            <person name="Holt S."/>
            <person name="Cochrane G."/>
            <person name="Meng A."/>
            <person name="Brown T."/>
            <person name="Cohen L."/>
        </authorList>
    </citation>
    <scope>NUCLEOTIDE SEQUENCE</scope>
    <source>
        <strain evidence="16">SAG 36.94</strain>
    </source>
</reference>
<dbReference type="EMBL" id="HBGH01000591">
    <property type="protein sequence ID" value="CAD9221396.1"/>
    <property type="molecule type" value="Transcribed_RNA"/>
</dbReference>
<comment type="subcellular location">
    <subcellularLocation>
        <location evidence="1 10">Nucleus</location>
        <location evidence="1 10">Nucleolus</location>
    </subcellularLocation>
</comment>
<evidence type="ECO:0000256" key="3">
    <source>
        <dbReference type="ARBA" id="ARBA00022679"/>
    </source>
</evidence>
<evidence type="ECO:0000313" key="16">
    <source>
        <dbReference type="EMBL" id="CAD9221396.1"/>
    </source>
</evidence>
<dbReference type="EC" id="2.3.1.-" evidence="10"/>
<dbReference type="Gene3D" id="3.40.50.11040">
    <property type="match status" value="1"/>
</dbReference>
<dbReference type="Gene3D" id="3.40.630.30">
    <property type="match status" value="1"/>
</dbReference>
<dbReference type="GO" id="GO:1904812">
    <property type="term" value="P:rRNA acetylation involved in maturation of SSU-rRNA"/>
    <property type="evidence" value="ECO:0007669"/>
    <property type="project" value="InterPro"/>
</dbReference>
<evidence type="ECO:0000256" key="7">
    <source>
        <dbReference type="ARBA" id="ARBA00023242"/>
    </source>
</evidence>
<comment type="function">
    <text evidence="10">RNA cytidine acetyltransferase with specificity toward both 18S rRNA and tRNAs. Catalyzes the formation of N(4)-acetylcytidine (ac4C) in 18S rRNA. Required for early nucleolar cleavages of precursor rRNA at sites A0, A1 and A2 during 18S rRNA synthesis. Catalyzes the formation of ac4C in serine and leucine tRNAs. Requires a tRNA-binding adapter protein for full tRNA acetyltransferase activity but not for 18S rRNA acetylation.</text>
</comment>
<gene>
    <name evidence="16" type="ORF">CCAE0312_LOCUS302</name>
</gene>
<feature type="domain" description="Possible tRNA binding" evidence="15">
    <location>
        <begin position="765"/>
        <end position="933"/>
    </location>
</feature>
<feature type="binding site" evidence="10">
    <location>
        <begin position="288"/>
        <end position="297"/>
    </location>
    <ligand>
        <name>ATP</name>
        <dbReference type="ChEBI" id="CHEBI:30616"/>
    </ligand>
</feature>
<evidence type="ECO:0000256" key="6">
    <source>
        <dbReference type="ARBA" id="ARBA00022840"/>
    </source>
</evidence>
<feature type="compositionally biased region" description="Basic and acidic residues" evidence="11">
    <location>
        <begin position="997"/>
        <end position="1012"/>
    </location>
</feature>
<evidence type="ECO:0000259" key="12">
    <source>
        <dbReference type="Pfam" id="PF05127"/>
    </source>
</evidence>
<proteinExistence type="inferred from homology"/>
<dbReference type="PANTHER" id="PTHR10925:SF5">
    <property type="entry name" value="RNA CYTIDINE ACETYLTRANSFERASE"/>
    <property type="match status" value="1"/>
</dbReference>
<feature type="binding site" evidence="10">
    <location>
        <begin position="626"/>
        <end position="628"/>
    </location>
    <ligand>
        <name>acetyl-CoA</name>
        <dbReference type="ChEBI" id="CHEBI:57288"/>
    </ligand>
</feature>
<evidence type="ECO:0000256" key="2">
    <source>
        <dbReference type="ARBA" id="ARBA00022552"/>
    </source>
</evidence>
<dbReference type="GO" id="GO:0005730">
    <property type="term" value="C:nucleolus"/>
    <property type="evidence" value="ECO:0007669"/>
    <property type="project" value="UniProtKB-SubCell"/>
</dbReference>
<feature type="domain" description="N-acetyltransferase" evidence="14">
    <location>
        <begin position="525"/>
        <end position="754"/>
    </location>
</feature>
<dbReference type="Pfam" id="PF08351">
    <property type="entry name" value="TmcA_N"/>
    <property type="match status" value="1"/>
</dbReference>
<keyword evidence="6 10" id="KW-0067">ATP-binding</keyword>
<protein>
    <recommendedName>
        <fullName evidence="9 10">RNA cytidine acetyltransferase</fullName>
        <ecNumber evidence="10">2.3.1.-</ecNumber>
    </recommendedName>
    <alternativeName>
        <fullName evidence="10">18S rRNA cytosine acetyltransferase</fullName>
    </alternativeName>
</protein>
<dbReference type="GO" id="GO:1990883">
    <property type="term" value="F:18S rRNA cytidine N-acetyltransferase activity"/>
    <property type="evidence" value="ECO:0007669"/>
    <property type="project" value="TreeGrafter"/>
</dbReference>
<dbReference type="GO" id="GO:0030686">
    <property type="term" value="C:90S preribosome"/>
    <property type="evidence" value="ECO:0007669"/>
    <property type="project" value="TreeGrafter"/>
</dbReference>
<dbReference type="InterPro" id="IPR007807">
    <property type="entry name" value="TcmA/NAT10_helicase"/>
</dbReference>
<sequence length="1021" mass="112942">MRKKVDSRIRDVIERAVQSHHRAMIVLVGDRGKDQVVNLHYMLSKAAVRARPSVLWCYKSKLGFSSHRKKRMKHIQKMVQRGLLDRNAAQEDPFELFISSTEIRYAYYHETQNILGNTYGMCVLQDFEAITPNLLARTIETVQGGGLVVILLGNMASLRTLYGMTMDAHAKLKTGAFGEVRARFNERFILSLADCSAAVVADDELNVLPISSHIRGGGAGPAPKVGRPRTKDDLELEELRGTLKDTYPVGALVEKSRTVDQAKALMTLVESISEKTLRSTVAVTASRGRGKSAALGLAVAAAIAHEYSNIFVTAPSPENLRTFFAFLLIGFDAMDYQEHTDYEILRSTDPAMEKCVVRVNVFRGHRQTVQYIDPVDASKALGQAELVVVDEAAAIPLPIVRAMLGPYLVFLSSTVTGYEGTGRSLSLKLIHELRARSGSKVSGNASVGRVFREVEMETPIRYASNDPIERWLYDVLCLDAGSSKKGGTSGNLRHAAPHPDQTSLYLVDRDALFSHHRASEAFLQRVMSLFVASHYKNSPNDLLTLSDAPAHQLFVLLGPADIKTAKLPDILCAIQVCLEGRISKQSVLSSMSRAHRAAGDLVPWTLVQQFQDAEFAGLLGARVVRIATHPDVQRMGYGSHALQLLIDFFSKKIPHLADVSSTEANGSSVAEAEDEEVAVGDNVLMTEEIAPRTKIPPLLKRLTEITPESLDYVSVSFGVTPELFRFWKSAGFLPVYTRLTANDLTGEHTCIMLRIGEASSANQVWLNAYYQDFQKRFTSLLGFEFRKFPSSLALSMLDEGNGFSEERGEEKIEGTILPSFLSERITPYDIRRLETYAKNLIDFHVILDLVPEMARTYFIGGLSRELHLSAVQRAILLSFGLQHKTVEQVEQDLGLPVSQILALFNKAVRKLAHRLSAEEEKKLEKDDEDTGARESVANEASPHSSSKERISSLPGHLQRFSVVDDDHEWSVALAGEHASGNVPGTVSIRKAGIDVHGAGEDKLEFGKDSRGQKDKKRKRPR</sequence>
<keyword evidence="8 10" id="KW-0012">Acyltransferase</keyword>
<evidence type="ECO:0000256" key="4">
    <source>
        <dbReference type="ARBA" id="ARBA00022694"/>
    </source>
</evidence>
<dbReference type="AlphaFoldDB" id="A0A7S1T7J2"/>
<dbReference type="GO" id="GO:0000049">
    <property type="term" value="F:tRNA binding"/>
    <property type="evidence" value="ECO:0007669"/>
    <property type="project" value="TreeGrafter"/>
</dbReference>
<comment type="catalytic activity">
    <reaction evidence="10">
        <text>a cytidine in tRNA + acetyl-CoA + ATP + H2O = an N(4)-acetylcytidine in tRNA + ADP + phosphate + CoA + H(+)</text>
        <dbReference type="Rhea" id="RHEA:53876"/>
        <dbReference type="Rhea" id="RHEA-COMP:13670"/>
        <dbReference type="Rhea" id="RHEA-COMP:13671"/>
        <dbReference type="ChEBI" id="CHEBI:15377"/>
        <dbReference type="ChEBI" id="CHEBI:15378"/>
        <dbReference type="ChEBI" id="CHEBI:30616"/>
        <dbReference type="ChEBI" id="CHEBI:43474"/>
        <dbReference type="ChEBI" id="CHEBI:57287"/>
        <dbReference type="ChEBI" id="CHEBI:57288"/>
        <dbReference type="ChEBI" id="CHEBI:74900"/>
        <dbReference type="ChEBI" id="CHEBI:82748"/>
        <dbReference type="ChEBI" id="CHEBI:456216"/>
    </reaction>
</comment>
<feature type="domain" description="TmcA/NAT10 N-terminal" evidence="13">
    <location>
        <begin position="1"/>
        <end position="201"/>
    </location>
</feature>
<comment type="catalytic activity">
    <reaction evidence="10">
        <text>a cytidine in 18S rRNA + acetyl-CoA + ATP + H2O = an N(4)-acetylcytidine in 18S rRNA + ADP + phosphate + CoA + H(+)</text>
        <dbReference type="Rhea" id="RHEA:51424"/>
        <dbReference type="Rhea" id="RHEA-COMP:13575"/>
        <dbReference type="Rhea" id="RHEA-COMP:13576"/>
        <dbReference type="ChEBI" id="CHEBI:15377"/>
        <dbReference type="ChEBI" id="CHEBI:15378"/>
        <dbReference type="ChEBI" id="CHEBI:30616"/>
        <dbReference type="ChEBI" id="CHEBI:43474"/>
        <dbReference type="ChEBI" id="CHEBI:57287"/>
        <dbReference type="ChEBI" id="CHEBI:57288"/>
        <dbReference type="ChEBI" id="CHEBI:74900"/>
        <dbReference type="ChEBI" id="CHEBI:82748"/>
        <dbReference type="ChEBI" id="CHEBI:456216"/>
    </reaction>
</comment>
<keyword evidence="3 10" id="KW-0808">Transferase</keyword>
<dbReference type="Pfam" id="PF13725">
    <property type="entry name" value="tRNA_bind_2"/>
    <property type="match status" value="1"/>
</dbReference>
<keyword evidence="7 10" id="KW-0539">Nucleus</keyword>
<feature type="region of interest" description="Disordered" evidence="11">
    <location>
        <begin position="918"/>
        <end position="952"/>
    </location>
</feature>
<dbReference type="Gene3D" id="3.40.50.300">
    <property type="entry name" value="P-loop containing nucleotide triphosphate hydrolases"/>
    <property type="match status" value="1"/>
</dbReference>
<dbReference type="HAMAP" id="MF_03211">
    <property type="entry name" value="RNA_acetyltr_Nat10"/>
    <property type="match status" value="1"/>
</dbReference>
<feature type="binding site" evidence="10">
    <location>
        <position position="461"/>
    </location>
    <ligand>
        <name>ATP</name>
        <dbReference type="ChEBI" id="CHEBI:30616"/>
    </ligand>
</feature>
<dbReference type="GO" id="GO:0051391">
    <property type="term" value="P:tRNA acetylation"/>
    <property type="evidence" value="ECO:0007669"/>
    <property type="project" value="UniProtKB-UniRule"/>
</dbReference>
<dbReference type="PANTHER" id="PTHR10925">
    <property type="entry name" value="N-ACETYLTRANSFERASE 10"/>
    <property type="match status" value="1"/>
</dbReference>
<evidence type="ECO:0000259" key="13">
    <source>
        <dbReference type="Pfam" id="PF08351"/>
    </source>
</evidence>
<keyword evidence="5 10" id="KW-0547">Nucleotide-binding</keyword>
<feature type="region of interest" description="Disordered" evidence="11">
    <location>
        <begin position="997"/>
        <end position="1021"/>
    </location>
</feature>
<evidence type="ECO:0000256" key="1">
    <source>
        <dbReference type="ARBA" id="ARBA00004604"/>
    </source>
</evidence>
<accession>A0A7S1T7J2</accession>
<feature type="domain" description="TcmA/NAT10 helicase" evidence="12">
    <location>
        <begin position="283"/>
        <end position="479"/>
    </location>
</feature>